<accession>A0ABV8YAF4</accession>
<evidence type="ECO:0000313" key="2">
    <source>
        <dbReference type="Proteomes" id="UP001595939"/>
    </source>
</evidence>
<proteinExistence type="predicted"/>
<comment type="caution">
    <text evidence="1">The sequence shown here is derived from an EMBL/GenBank/DDBJ whole genome shotgun (WGS) entry which is preliminary data.</text>
</comment>
<protein>
    <submittedName>
        <fullName evidence="1">Uncharacterized protein</fullName>
    </submittedName>
</protein>
<reference evidence="2" key="1">
    <citation type="journal article" date="2019" name="Int. J. Syst. Evol. Microbiol.">
        <title>The Global Catalogue of Microorganisms (GCM) 10K type strain sequencing project: providing services to taxonomists for standard genome sequencing and annotation.</title>
        <authorList>
            <consortium name="The Broad Institute Genomics Platform"/>
            <consortium name="The Broad Institute Genome Sequencing Center for Infectious Disease"/>
            <person name="Wu L."/>
            <person name="Ma J."/>
        </authorList>
    </citation>
    <scope>NUCLEOTIDE SEQUENCE [LARGE SCALE GENOMIC DNA]</scope>
    <source>
        <strain evidence="2">CCUG 39970</strain>
    </source>
</reference>
<dbReference type="EMBL" id="JBHSEG010000008">
    <property type="protein sequence ID" value="MFC4455113.1"/>
    <property type="molecule type" value="Genomic_DNA"/>
</dbReference>
<organism evidence="1 2">
    <name type="scientific">Deinococcus sonorensis</name>
    <dbReference type="NCBI Taxonomy" id="309891"/>
    <lineage>
        <taxon>Bacteria</taxon>
        <taxon>Thermotogati</taxon>
        <taxon>Deinococcota</taxon>
        <taxon>Deinococci</taxon>
        <taxon>Deinococcales</taxon>
        <taxon>Deinococcaceae</taxon>
        <taxon>Deinococcus</taxon>
    </lineage>
</organism>
<dbReference type="Proteomes" id="UP001595939">
    <property type="component" value="Unassembled WGS sequence"/>
</dbReference>
<sequence length="71" mass="7500">MPGKPRRPPPLPSPPTPEEVISWFTHTPSIHSLTVQPDPFALRLGGAVARLSAARPEPGALPPLASLPLLP</sequence>
<gene>
    <name evidence="1" type="ORF">ACFO0P_15135</name>
</gene>
<dbReference type="RefSeq" id="WP_380129831.1">
    <property type="nucleotide sequence ID" value="NZ_JBHSEG010000008.1"/>
</dbReference>
<name>A0ABV8YAF4_9DEIO</name>
<keyword evidence="2" id="KW-1185">Reference proteome</keyword>
<evidence type="ECO:0000313" key="1">
    <source>
        <dbReference type="EMBL" id="MFC4455113.1"/>
    </source>
</evidence>